<accession>A0ABR4J486</accession>
<keyword evidence="1" id="KW-0472">Membrane</keyword>
<feature type="transmembrane region" description="Helical" evidence="1">
    <location>
        <begin position="57"/>
        <end position="82"/>
    </location>
</feature>
<keyword evidence="3" id="KW-1185">Reference proteome</keyword>
<keyword evidence="1" id="KW-1133">Transmembrane helix</keyword>
<dbReference type="EMBL" id="JBFXLS010000001">
    <property type="protein sequence ID" value="KAL2834864.1"/>
    <property type="molecule type" value="Genomic_DNA"/>
</dbReference>
<feature type="transmembrane region" description="Helical" evidence="1">
    <location>
        <begin position="6"/>
        <end position="23"/>
    </location>
</feature>
<gene>
    <name evidence="2" type="ORF">BDW59DRAFT_155684</name>
</gene>
<sequence length="193" mass="21433">MSTLSYAAIASLAGVISHLAIFIQGEWDRHSPSIPKFNTAAELVVLAFVFRQQEQEIWKTAVCFVVLNLGYFFGLFASIGVYRAFFHPLRNFPGPPLAKLRVRSGLSVRRSQISISIEWFMRCIGPMEILCAFVCFPSFLYTGIQDLGDEWAGLLGPREISINNADAIPDIHGPNTACIKKSTTPPIPRSLSR</sequence>
<comment type="caution">
    <text evidence="2">The sequence shown here is derived from an EMBL/GenBank/DDBJ whole genome shotgun (WGS) entry which is preliminary data.</text>
</comment>
<keyword evidence="1" id="KW-0812">Transmembrane</keyword>
<reference evidence="2 3" key="1">
    <citation type="submission" date="2024-07" db="EMBL/GenBank/DDBJ databases">
        <title>Section-level genome sequencing and comparative genomics of Aspergillus sections Usti and Cavernicolus.</title>
        <authorList>
            <consortium name="Lawrence Berkeley National Laboratory"/>
            <person name="Nybo J.L."/>
            <person name="Vesth T.C."/>
            <person name="Theobald S."/>
            <person name="Frisvad J.C."/>
            <person name="Larsen T.O."/>
            <person name="Kjaerboelling I."/>
            <person name="Rothschild-Mancinelli K."/>
            <person name="Lyhne E.K."/>
            <person name="Kogle M.E."/>
            <person name="Barry K."/>
            <person name="Clum A."/>
            <person name="Na H."/>
            <person name="Ledsgaard L."/>
            <person name="Lin J."/>
            <person name="Lipzen A."/>
            <person name="Kuo A."/>
            <person name="Riley R."/>
            <person name="Mondo S."/>
            <person name="LaButti K."/>
            <person name="Haridas S."/>
            <person name="Pangalinan J."/>
            <person name="Salamov A.A."/>
            <person name="Simmons B.A."/>
            <person name="Magnuson J.K."/>
            <person name="Chen J."/>
            <person name="Drula E."/>
            <person name="Henrissat B."/>
            <person name="Wiebenga A."/>
            <person name="Lubbers R.J."/>
            <person name="Gomes A.C."/>
            <person name="Makela M.R."/>
            <person name="Stajich J."/>
            <person name="Grigoriev I.V."/>
            <person name="Mortensen U.H."/>
            <person name="De vries R.P."/>
            <person name="Baker S.E."/>
            <person name="Andersen M.R."/>
        </authorList>
    </citation>
    <scope>NUCLEOTIDE SEQUENCE [LARGE SCALE GENOMIC DNA]</scope>
    <source>
        <strain evidence="2 3">CBS 600.67</strain>
    </source>
</reference>
<evidence type="ECO:0000313" key="3">
    <source>
        <dbReference type="Proteomes" id="UP001610335"/>
    </source>
</evidence>
<name>A0ABR4J486_9EURO</name>
<proteinExistence type="predicted"/>
<evidence type="ECO:0000256" key="1">
    <source>
        <dbReference type="SAM" id="Phobius"/>
    </source>
</evidence>
<protein>
    <submittedName>
        <fullName evidence="2">Uncharacterized protein</fullName>
    </submittedName>
</protein>
<evidence type="ECO:0000313" key="2">
    <source>
        <dbReference type="EMBL" id="KAL2834864.1"/>
    </source>
</evidence>
<dbReference type="Proteomes" id="UP001610335">
    <property type="component" value="Unassembled WGS sequence"/>
</dbReference>
<organism evidence="2 3">
    <name type="scientific">Aspergillus cavernicola</name>
    <dbReference type="NCBI Taxonomy" id="176166"/>
    <lineage>
        <taxon>Eukaryota</taxon>
        <taxon>Fungi</taxon>
        <taxon>Dikarya</taxon>
        <taxon>Ascomycota</taxon>
        <taxon>Pezizomycotina</taxon>
        <taxon>Eurotiomycetes</taxon>
        <taxon>Eurotiomycetidae</taxon>
        <taxon>Eurotiales</taxon>
        <taxon>Aspergillaceae</taxon>
        <taxon>Aspergillus</taxon>
        <taxon>Aspergillus subgen. Nidulantes</taxon>
    </lineage>
</organism>